<dbReference type="Pfam" id="PF01232">
    <property type="entry name" value="Mannitol_dh"/>
    <property type="match status" value="1"/>
</dbReference>
<dbReference type="SUPFAM" id="SSF48179">
    <property type="entry name" value="6-phosphogluconate dehydrogenase C-terminal domain-like"/>
    <property type="match status" value="1"/>
</dbReference>
<gene>
    <name evidence="7" type="primary">mtlD</name>
    <name evidence="10" type="ORF">GCM10009640_13420</name>
</gene>
<keyword evidence="11" id="KW-1185">Reference proteome</keyword>
<evidence type="ECO:0000256" key="5">
    <source>
        <dbReference type="ARBA" id="ARBA00023027"/>
    </source>
</evidence>
<feature type="domain" description="Mannitol dehydrogenase C-terminal" evidence="9">
    <location>
        <begin position="199"/>
        <end position="357"/>
    </location>
</feature>
<evidence type="ECO:0000256" key="4">
    <source>
        <dbReference type="ARBA" id="ARBA00023002"/>
    </source>
</evidence>
<evidence type="ECO:0000256" key="3">
    <source>
        <dbReference type="ARBA" id="ARBA00016219"/>
    </source>
</evidence>
<dbReference type="PRINTS" id="PR00084">
    <property type="entry name" value="MTLDHDRGNASE"/>
</dbReference>
<comment type="catalytic activity">
    <reaction evidence="6 7">
        <text>D-mannitol 1-phosphate + NAD(+) = beta-D-fructose 6-phosphate + NADH + H(+)</text>
        <dbReference type="Rhea" id="RHEA:19661"/>
        <dbReference type="ChEBI" id="CHEBI:15378"/>
        <dbReference type="ChEBI" id="CHEBI:57540"/>
        <dbReference type="ChEBI" id="CHEBI:57634"/>
        <dbReference type="ChEBI" id="CHEBI:57945"/>
        <dbReference type="ChEBI" id="CHEBI:61381"/>
        <dbReference type="EC" id="1.1.1.17"/>
    </reaction>
</comment>
<dbReference type="InterPro" id="IPR008927">
    <property type="entry name" value="6-PGluconate_DH-like_C_sf"/>
</dbReference>
<dbReference type="EC" id="1.1.1.17" evidence="2 7"/>
<comment type="similarity">
    <text evidence="1 7">Belongs to the mannitol dehydrogenase family.</text>
</comment>
<dbReference type="Gene3D" id="3.40.50.720">
    <property type="entry name" value="NAD(P)-binding Rossmann-like Domain"/>
    <property type="match status" value="1"/>
</dbReference>
<evidence type="ECO:0000256" key="7">
    <source>
        <dbReference type="HAMAP-Rule" id="MF_00196"/>
    </source>
</evidence>
<dbReference type="Gene3D" id="1.10.1040.10">
    <property type="entry name" value="N-(1-d-carboxylethyl)-l-norvaline Dehydrogenase, domain 2"/>
    <property type="match status" value="1"/>
</dbReference>
<dbReference type="InterPro" id="IPR000669">
    <property type="entry name" value="Mannitol_DH"/>
</dbReference>
<dbReference type="Pfam" id="PF08125">
    <property type="entry name" value="Mannitol_dh_C"/>
    <property type="match status" value="1"/>
</dbReference>
<organism evidence="10 11">
    <name type="scientific">Agrococcus citreus</name>
    <dbReference type="NCBI Taxonomy" id="84643"/>
    <lineage>
        <taxon>Bacteria</taxon>
        <taxon>Bacillati</taxon>
        <taxon>Actinomycetota</taxon>
        <taxon>Actinomycetes</taxon>
        <taxon>Micrococcales</taxon>
        <taxon>Microbacteriaceae</taxon>
        <taxon>Agrococcus</taxon>
    </lineage>
</organism>
<evidence type="ECO:0000259" key="9">
    <source>
        <dbReference type="Pfam" id="PF08125"/>
    </source>
</evidence>
<dbReference type="InterPro" id="IPR013131">
    <property type="entry name" value="Mannitol_DH_N"/>
</dbReference>
<dbReference type="PANTHER" id="PTHR30524">
    <property type="entry name" value="MANNITOL-1-PHOSPHATE 5-DEHYDROGENASE"/>
    <property type="match status" value="1"/>
</dbReference>
<feature type="domain" description="Mannitol dehydrogenase N-terminal" evidence="8">
    <location>
        <begin position="1"/>
        <end position="179"/>
    </location>
</feature>
<comment type="caution">
    <text evidence="10">The sequence shown here is derived from an EMBL/GenBank/DDBJ whole genome shotgun (WGS) entry which is preliminary data.</text>
</comment>
<reference evidence="10 11" key="1">
    <citation type="journal article" date="2019" name="Int. J. Syst. Evol. Microbiol.">
        <title>The Global Catalogue of Microorganisms (GCM) 10K type strain sequencing project: providing services to taxonomists for standard genome sequencing and annotation.</title>
        <authorList>
            <consortium name="The Broad Institute Genomics Platform"/>
            <consortium name="The Broad Institute Genome Sequencing Center for Infectious Disease"/>
            <person name="Wu L."/>
            <person name="Ma J."/>
        </authorList>
    </citation>
    <scope>NUCLEOTIDE SEQUENCE [LARGE SCALE GENOMIC DNA]</scope>
    <source>
        <strain evidence="10 11">JCM 12398</strain>
    </source>
</reference>
<dbReference type="InterPro" id="IPR013328">
    <property type="entry name" value="6PGD_dom2"/>
</dbReference>
<evidence type="ECO:0000313" key="11">
    <source>
        <dbReference type="Proteomes" id="UP001501266"/>
    </source>
</evidence>
<keyword evidence="4 7" id="KW-0560">Oxidoreductase</keyword>
<dbReference type="EMBL" id="BAAAKK010000003">
    <property type="protein sequence ID" value="GAA1421789.1"/>
    <property type="molecule type" value="Genomic_DNA"/>
</dbReference>
<keyword evidence="5 7" id="KW-0520">NAD</keyword>
<dbReference type="InterPro" id="IPR023028">
    <property type="entry name" value="Mannitol_1_phos_5_DH"/>
</dbReference>
<dbReference type="Proteomes" id="UP001501266">
    <property type="component" value="Unassembled WGS sequence"/>
</dbReference>
<dbReference type="SUPFAM" id="SSF51735">
    <property type="entry name" value="NAD(P)-binding Rossmann-fold domains"/>
    <property type="match status" value="1"/>
</dbReference>
<protein>
    <recommendedName>
        <fullName evidence="3 7">Mannitol-1-phosphate 5-dehydrogenase</fullName>
        <ecNumber evidence="2 7">1.1.1.17</ecNumber>
    </recommendedName>
</protein>
<dbReference type="InterPro" id="IPR013118">
    <property type="entry name" value="Mannitol_DH_C"/>
</dbReference>
<name>A0ABN1YSQ0_9MICO</name>
<dbReference type="RefSeq" id="WP_343918706.1">
    <property type="nucleotide sequence ID" value="NZ_BAAAKK010000003.1"/>
</dbReference>
<sequence length="381" mass="40732">MRAVHFGAGNIGRGFVGLILHRAGYEVTFVDVNPELIGMLQQVDAYQVREVGPAATIHTVTGFTGIDSSADPEAAARAVAEADVVTCAVGPTVLRFIAPVIRAGLAERRGTPVTVMACENAIGASDTLRELVLEGAPELADRAVFANTAVDRIIPPQDPHGLDVVVEDFFEWSIDRGPFGGADSTVAEPSIPDAHFVDDLAPYIERKLFTVNTGHATTAYAGWAAGIETIAEALQSPQIRAAVEASLADTSRLLVAKFGFDAAEHAAYVARAIERFENPALPDTCERIGRQPLRKLSRHERFVQPAAELLERGERADALVAAFATALRFDAHDDEQAVELQRLLGSLEPDAFVAQVTGLPADHPLVPQLEAAVRDARTPRG</sequence>
<evidence type="ECO:0000259" key="8">
    <source>
        <dbReference type="Pfam" id="PF01232"/>
    </source>
</evidence>
<proteinExistence type="inferred from homology"/>
<dbReference type="PANTHER" id="PTHR30524:SF0">
    <property type="entry name" value="ALTRONATE OXIDOREDUCTASE-RELATED"/>
    <property type="match status" value="1"/>
</dbReference>
<accession>A0ABN1YSQ0</accession>
<evidence type="ECO:0000256" key="6">
    <source>
        <dbReference type="ARBA" id="ARBA00048615"/>
    </source>
</evidence>
<evidence type="ECO:0000313" key="10">
    <source>
        <dbReference type="EMBL" id="GAA1421789.1"/>
    </source>
</evidence>
<evidence type="ECO:0000256" key="2">
    <source>
        <dbReference type="ARBA" id="ARBA00012939"/>
    </source>
</evidence>
<feature type="binding site" evidence="7">
    <location>
        <begin position="3"/>
        <end position="14"/>
    </location>
    <ligand>
        <name>NAD(+)</name>
        <dbReference type="ChEBI" id="CHEBI:57540"/>
    </ligand>
</feature>
<dbReference type="InterPro" id="IPR036291">
    <property type="entry name" value="NAD(P)-bd_dom_sf"/>
</dbReference>
<evidence type="ECO:0000256" key="1">
    <source>
        <dbReference type="ARBA" id="ARBA00006541"/>
    </source>
</evidence>
<dbReference type="NCBIfam" id="NF002652">
    <property type="entry name" value="PRK02318.2-5"/>
    <property type="match status" value="1"/>
</dbReference>
<dbReference type="HAMAP" id="MF_00196">
    <property type="entry name" value="Mannitol_dehydrog"/>
    <property type="match status" value="1"/>
</dbReference>